<dbReference type="PaxDb" id="2850-Phatr44359"/>
<feature type="region of interest" description="Disordered" evidence="1">
    <location>
        <begin position="54"/>
        <end position="151"/>
    </location>
</feature>
<feature type="transmembrane region" description="Helical" evidence="2">
    <location>
        <begin position="738"/>
        <end position="759"/>
    </location>
</feature>
<evidence type="ECO:0000256" key="1">
    <source>
        <dbReference type="SAM" id="MobiDB-lite"/>
    </source>
</evidence>
<evidence type="ECO:0000313" key="4">
    <source>
        <dbReference type="Proteomes" id="UP000000759"/>
    </source>
</evidence>
<reference evidence="4" key="2">
    <citation type="submission" date="2008-08" db="EMBL/GenBank/DDBJ databases">
        <authorList>
            <consortium name="Diatom Consortium"/>
            <person name="Grigoriev I."/>
            <person name="Grimwood J."/>
            <person name="Kuo A."/>
            <person name="Otillar R.P."/>
            <person name="Salamov A."/>
            <person name="Detter J.C."/>
            <person name="Lindquist E."/>
            <person name="Shapiro H."/>
            <person name="Lucas S."/>
            <person name="Glavina del Rio T."/>
            <person name="Pitluck S."/>
            <person name="Rokhsar D."/>
            <person name="Bowler C."/>
        </authorList>
    </citation>
    <scope>GENOME REANNOTATION</scope>
    <source>
        <strain evidence="4">CCAP 1055/1</strain>
    </source>
</reference>
<evidence type="ECO:0000256" key="2">
    <source>
        <dbReference type="SAM" id="Phobius"/>
    </source>
</evidence>
<dbReference type="Pfam" id="PF13367">
    <property type="entry name" value="PrsW-protease"/>
    <property type="match status" value="1"/>
</dbReference>
<gene>
    <name evidence="3" type="ORF">PHATRDRAFT_44359</name>
</gene>
<dbReference type="EMBL" id="CM000607">
    <property type="protein sequence ID" value="EEC50147.1"/>
    <property type="molecule type" value="Genomic_DNA"/>
</dbReference>
<dbReference type="HOGENOM" id="CLU_344705_0_0_1"/>
<dbReference type="AlphaFoldDB" id="B7FTU8"/>
<dbReference type="eggNOG" id="ENOG502SIP8">
    <property type="taxonomic scope" value="Eukaryota"/>
</dbReference>
<feature type="transmembrane region" description="Helical" evidence="2">
    <location>
        <begin position="668"/>
        <end position="693"/>
    </location>
</feature>
<dbReference type="GO" id="GO:0008233">
    <property type="term" value="F:peptidase activity"/>
    <property type="evidence" value="ECO:0007669"/>
    <property type="project" value="InterPro"/>
</dbReference>
<feature type="transmembrane region" description="Helical" evidence="2">
    <location>
        <begin position="507"/>
        <end position="536"/>
    </location>
</feature>
<proteinExistence type="predicted"/>
<feature type="transmembrane region" description="Helical" evidence="2">
    <location>
        <begin position="231"/>
        <end position="250"/>
    </location>
</feature>
<feature type="transmembrane region" description="Helical" evidence="2">
    <location>
        <begin position="203"/>
        <end position="225"/>
    </location>
</feature>
<feature type="transmembrane region" description="Helical" evidence="2">
    <location>
        <begin position="775"/>
        <end position="796"/>
    </location>
</feature>
<keyword evidence="2" id="KW-0812">Transmembrane</keyword>
<sequence length="821" mass="91352">MVPSGDAFEISNSRDQDESQLPFHFQLVPSVLLGLPQEERKVFLSGGIDFKTSTARKLPGSRRVHGGCIQRPPTMAGTNANGKGGLTVNAPTSGTGSPTPTNYRSFQDDSHTGDGDPGNAHTDSSGGHRSLVARRGGPPRTSPHAHVADDSHRGFSTSIHDAYSATEHERVDCCSFTCCGVLQSDRDRYLLQGVTPPGVGHRVVVHVLLPLAILGAAGYGAMHIANVRINQMYSTVLVFTMLFYVLALCYKGRSKRIEVRKDLLWTKYQISESSQNTDLAVLWEQERPEDEEEARDLSTYYLGQSRRDFSSAHPCCLVGCYPEDRNLNQEVASSLEHNLCGALWDFFCFPICGMHVQLCGMCALAQEAREVEQVLLPPSYRRIDYITMQAYADYYPAIYLDKWAEAPLRRSWFRIPPLSRLSIRLLQAALIVAALLLVWALVANLYWHKIYRTNNKSHVFNLADYGIFIATVMQSGGLLMILVFFTNLPKKSELSLDALVKYFASGFVLSVTLAVFWEMVIGLALKTFVAFILIVAGVDVVDDPGSNGTYTFGIGFGPSLLSNTSRHLAAEADPRNFLDVFGNEHPVFYTMMLMLEAFLMAAFVEELCKYFGYRMVEHPDFLTKDDLDQAMSVAHDEPSEEVEDGHPRQHRECQDYSFQRKSLQAQGAAITLAMIAVAIGFTCCENLVYIFVYSGESVKAELTVLIARSCFPVHPISAALQSLGVVRRDLEADRSRALGRIILPAVLLHGGYDFFIMWIDFLSRRHGVDADENPTALLVSLIVSASAMLVALTWYFRESKLQRERLAAIDQISNVDRSRLL</sequence>
<dbReference type="InterPro" id="IPR026898">
    <property type="entry name" value="PrsW"/>
</dbReference>
<protein>
    <recommendedName>
        <fullName evidence="5">Transmembrane protein</fullName>
    </recommendedName>
</protein>
<feature type="transmembrane region" description="Helical" evidence="2">
    <location>
        <begin position="425"/>
        <end position="447"/>
    </location>
</feature>
<name>B7FTU8_PHATC</name>
<keyword evidence="4" id="KW-1185">Reference proteome</keyword>
<reference evidence="3 4" key="1">
    <citation type="journal article" date="2008" name="Nature">
        <title>The Phaeodactylum genome reveals the evolutionary history of diatom genomes.</title>
        <authorList>
            <person name="Bowler C."/>
            <person name="Allen A.E."/>
            <person name="Badger J.H."/>
            <person name="Grimwood J."/>
            <person name="Jabbari K."/>
            <person name="Kuo A."/>
            <person name="Maheswari U."/>
            <person name="Martens C."/>
            <person name="Maumus F."/>
            <person name="Otillar R.P."/>
            <person name="Rayko E."/>
            <person name="Salamov A."/>
            <person name="Vandepoele K."/>
            <person name="Beszteri B."/>
            <person name="Gruber A."/>
            <person name="Heijde M."/>
            <person name="Katinka M."/>
            <person name="Mock T."/>
            <person name="Valentin K."/>
            <person name="Verret F."/>
            <person name="Berges J.A."/>
            <person name="Brownlee C."/>
            <person name="Cadoret J.P."/>
            <person name="Chiovitti A."/>
            <person name="Choi C.J."/>
            <person name="Coesel S."/>
            <person name="De Martino A."/>
            <person name="Detter J.C."/>
            <person name="Durkin C."/>
            <person name="Falciatore A."/>
            <person name="Fournet J."/>
            <person name="Haruta M."/>
            <person name="Huysman M.J."/>
            <person name="Jenkins B.D."/>
            <person name="Jiroutova K."/>
            <person name="Jorgensen R.E."/>
            <person name="Joubert Y."/>
            <person name="Kaplan A."/>
            <person name="Kroger N."/>
            <person name="Kroth P.G."/>
            <person name="La Roche J."/>
            <person name="Lindquist E."/>
            <person name="Lommer M."/>
            <person name="Martin-Jezequel V."/>
            <person name="Lopez P.J."/>
            <person name="Lucas S."/>
            <person name="Mangogna M."/>
            <person name="McGinnis K."/>
            <person name="Medlin L.K."/>
            <person name="Montsant A."/>
            <person name="Oudot-Le Secq M.P."/>
            <person name="Napoli C."/>
            <person name="Obornik M."/>
            <person name="Parker M.S."/>
            <person name="Petit J.L."/>
            <person name="Porcel B.M."/>
            <person name="Poulsen N."/>
            <person name="Robison M."/>
            <person name="Rychlewski L."/>
            <person name="Rynearson T.A."/>
            <person name="Schmutz J."/>
            <person name="Shapiro H."/>
            <person name="Siaut M."/>
            <person name="Stanley M."/>
            <person name="Sussman M.R."/>
            <person name="Taylor A.R."/>
            <person name="Vardi A."/>
            <person name="von Dassow P."/>
            <person name="Vyverman W."/>
            <person name="Willis A."/>
            <person name="Wyrwicz L.S."/>
            <person name="Rokhsar D.S."/>
            <person name="Weissenbach J."/>
            <person name="Armbrust E.V."/>
            <person name="Green B.R."/>
            <person name="Van de Peer Y."/>
            <person name="Grigoriev I.V."/>
        </authorList>
    </citation>
    <scope>NUCLEOTIDE SEQUENCE [LARGE SCALE GENOMIC DNA]</scope>
    <source>
        <strain evidence="3 4">CCAP 1055/1</strain>
    </source>
</reference>
<accession>B7FTU8</accession>
<evidence type="ECO:0008006" key="5">
    <source>
        <dbReference type="Google" id="ProtNLM"/>
    </source>
</evidence>
<dbReference type="GeneID" id="7198043"/>
<dbReference type="InParanoid" id="B7FTU8"/>
<feature type="compositionally biased region" description="Low complexity" evidence="1">
    <location>
        <begin position="91"/>
        <end position="101"/>
    </location>
</feature>
<feature type="transmembrane region" description="Helical" evidence="2">
    <location>
        <begin position="705"/>
        <end position="726"/>
    </location>
</feature>
<dbReference type="KEGG" id="pti:PHATRDRAFT_44359"/>
<keyword evidence="2" id="KW-0472">Membrane</keyword>
<organism evidence="3 4">
    <name type="scientific">Phaeodactylum tricornutum (strain CCAP 1055/1)</name>
    <dbReference type="NCBI Taxonomy" id="556484"/>
    <lineage>
        <taxon>Eukaryota</taxon>
        <taxon>Sar</taxon>
        <taxon>Stramenopiles</taxon>
        <taxon>Ochrophyta</taxon>
        <taxon>Bacillariophyta</taxon>
        <taxon>Bacillariophyceae</taxon>
        <taxon>Bacillariophycidae</taxon>
        <taxon>Naviculales</taxon>
        <taxon>Phaeodactylaceae</taxon>
        <taxon>Phaeodactylum</taxon>
    </lineage>
</organism>
<evidence type="ECO:0000313" key="3">
    <source>
        <dbReference type="EMBL" id="EEC50147.1"/>
    </source>
</evidence>
<feature type="transmembrane region" description="Helical" evidence="2">
    <location>
        <begin position="587"/>
        <end position="604"/>
    </location>
</feature>
<feature type="transmembrane region" description="Helical" evidence="2">
    <location>
        <begin position="467"/>
        <end position="486"/>
    </location>
</feature>
<dbReference type="Proteomes" id="UP000000759">
    <property type="component" value="Chromosome 4"/>
</dbReference>
<dbReference type="OrthoDB" id="41774at2759"/>
<keyword evidence="2" id="KW-1133">Transmembrane helix</keyword>
<dbReference type="RefSeq" id="XP_002178482.1">
    <property type="nucleotide sequence ID" value="XM_002178446.1"/>
</dbReference>